<dbReference type="Pfam" id="PF17820">
    <property type="entry name" value="PDZ_6"/>
    <property type="match status" value="1"/>
</dbReference>
<dbReference type="Gene3D" id="2.30.42.10">
    <property type="match status" value="1"/>
</dbReference>
<evidence type="ECO:0000313" key="7">
    <source>
        <dbReference type="Proteomes" id="UP000332933"/>
    </source>
</evidence>
<dbReference type="InterPro" id="IPR001940">
    <property type="entry name" value="Peptidase_S1C"/>
</dbReference>
<dbReference type="InterPro" id="IPR009003">
    <property type="entry name" value="Peptidase_S1_PA"/>
</dbReference>
<dbReference type="InterPro" id="IPR041489">
    <property type="entry name" value="PDZ_6"/>
</dbReference>
<protein>
    <submittedName>
        <fullName evidence="6">Aste57867_3878 protein</fullName>
    </submittedName>
</protein>
<dbReference type="Gene3D" id="2.40.10.120">
    <property type="match status" value="1"/>
</dbReference>
<evidence type="ECO:0000256" key="2">
    <source>
        <dbReference type="ARBA" id="ARBA00022670"/>
    </source>
</evidence>
<dbReference type="GO" id="GO:0004252">
    <property type="term" value="F:serine-type endopeptidase activity"/>
    <property type="evidence" value="ECO:0007669"/>
    <property type="project" value="InterPro"/>
</dbReference>
<dbReference type="EMBL" id="VJMH01000797">
    <property type="protein sequence ID" value="KAF0714420.1"/>
    <property type="molecule type" value="Genomic_DNA"/>
</dbReference>
<dbReference type="SMART" id="SM00228">
    <property type="entry name" value="PDZ"/>
    <property type="match status" value="1"/>
</dbReference>
<dbReference type="GO" id="GO:0006508">
    <property type="term" value="P:proteolysis"/>
    <property type="evidence" value="ECO:0007669"/>
    <property type="project" value="UniProtKB-KW"/>
</dbReference>
<dbReference type="SUPFAM" id="SSF50494">
    <property type="entry name" value="Trypsin-like serine proteases"/>
    <property type="match status" value="1"/>
</dbReference>
<dbReference type="PANTHER" id="PTHR22939:SF125">
    <property type="entry name" value="PROTEASE DO-LIKE 14-RELATED"/>
    <property type="match status" value="1"/>
</dbReference>
<dbReference type="PROSITE" id="PS50106">
    <property type="entry name" value="PDZ"/>
    <property type="match status" value="1"/>
</dbReference>
<proteinExistence type="inferred from homology"/>
<dbReference type="Proteomes" id="UP000332933">
    <property type="component" value="Unassembled WGS sequence"/>
</dbReference>
<keyword evidence="3" id="KW-0378">Hydrolase</keyword>
<evidence type="ECO:0000313" key="5">
    <source>
        <dbReference type="EMBL" id="KAF0714420.1"/>
    </source>
</evidence>
<dbReference type="PRINTS" id="PR00834">
    <property type="entry name" value="PROTEASES2C"/>
</dbReference>
<accession>A0A485KBG9</accession>
<reference evidence="6 7" key="1">
    <citation type="submission" date="2019-03" db="EMBL/GenBank/DDBJ databases">
        <authorList>
            <person name="Gaulin E."/>
            <person name="Dumas B."/>
        </authorList>
    </citation>
    <scope>NUCLEOTIDE SEQUENCE [LARGE SCALE GENOMIC DNA]</scope>
    <source>
        <strain evidence="6">CBS 568.67</strain>
    </source>
</reference>
<feature type="domain" description="PDZ" evidence="4">
    <location>
        <begin position="232"/>
        <end position="299"/>
    </location>
</feature>
<dbReference type="PANTHER" id="PTHR22939">
    <property type="entry name" value="SERINE PROTEASE FAMILY S1C HTRA-RELATED"/>
    <property type="match status" value="1"/>
</dbReference>
<gene>
    <name evidence="6" type="primary">Aste57867_3878</name>
    <name evidence="5" type="ORF">As57867_003867</name>
    <name evidence="6" type="ORF">ASTE57867_3878</name>
</gene>
<organism evidence="6 7">
    <name type="scientific">Aphanomyces stellatus</name>
    <dbReference type="NCBI Taxonomy" id="120398"/>
    <lineage>
        <taxon>Eukaryota</taxon>
        <taxon>Sar</taxon>
        <taxon>Stramenopiles</taxon>
        <taxon>Oomycota</taxon>
        <taxon>Saprolegniomycetes</taxon>
        <taxon>Saprolegniales</taxon>
        <taxon>Verrucalvaceae</taxon>
        <taxon>Aphanomyces</taxon>
    </lineage>
</organism>
<sequence length="351" mass="36628">MRSAPTLLSRNFIADAVETAAPAVVNITLFNDHHVPSSSGSGFIIEATGLVVTNAHVVANLNRNTSITVCGFTREPILVGNILAQVTLADGSKYLASVHSFDNVADLALLQLDGSPTGLPTMAIGSSSEIRAGEWVVALGSPLSLQNSVSAGIVSATARHSSELGFSQRRNQTEYIQTDAAINMGNSGGPLVNLDGQVIGINTMKLAGGVSGISFAIPIDMAIEIIEQLRKNKTVARPYVGMQMIQFGGNVLPEISKLYPDVPQGVVVKSVTPGSPAAAAGILPGDVILEFAGTKISSVKDVVSALGFNVGRKMCMKLVREGNSEPLTLCFITRDASDVYSNAAPQRSLAI</sequence>
<evidence type="ECO:0000256" key="3">
    <source>
        <dbReference type="ARBA" id="ARBA00022801"/>
    </source>
</evidence>
<dbReference type="SUPFAM" id="SSF50156">
    <property type="entry name" value="PDZ domain-like"/>
    <property type="match status" value="1"/>
</dbReference>
<keyword evidence="2" id="KW-0645">Protease</keyword>
<dbReference type="Pfam" id="PF13365">
    <property type="entry name" value="Trypsin_2"/>
    <property type="match status" value="1"/>
</dbReference>
<dbReference type="AlphaFoldDB" id="A0A485KBG9"/>
<reference evidence="5" key="2">
    <citation type="submission" date="2019-06" db="EMBL/GenBank/DDBJ databases">
        <title>Genomics analysis of Aphanomyces spp. identifies a new class of oomycete effector associated with host adaptation.</title>
        <authorList>
            <person name="Gaulin E."/>
        </authorList>
    </citation>
    <scope>NUCLEOTIDE SEQUENCE</scope>
    <source>
        <strain evidence="5">CBS 578.67</strain>
    </source>
</reference>
<evidence type="ECO:0000259" key="4">
    <source>
        <dbReference type="PROSITE" id="PS50106"/>
    </source>
</evidence>
<evidence type="ECO:0000313" key="6">
    <source>
        <dbReference type="EMBL" id="VFT81023.1"/>
    </source>
</evidence>
<keyword evidence="7" id="KW-1185">Reference proteome</keyword>
<dbReference type="EMBL" id="CAADRA010000797">
    <property type="protein sequence ID" value="VFT81023.1"/>
    <property type="molecule type" value="Genomic_DNA"/>
</dbReference>
<name>A0A485KBG9_9STRA</name>
<dbReference type="OrthoDB" id="4217619at2759"/>
<dbReference type="InterPro" id="IPR001478">
    <property type="entry name" value="PDZ"/>
</dbReference>
<evidence type="ECO:0000256" key="1">
    <source>
        <dbReference type="ARBA" id="ARBA00010541"/>
    </source>
</evidence>
<dbReference type="InterPro" id="IPR036034">
    <property type="entry name" value="PDZ_sf"/>
</dbReference>
<comment type="similarity">
    <text evidence="1">Belongs to the peptidase S1C family.</text>
</comment>